<dbReference type="Pfam" id="PF00657">
    <property type="entry name" value="Lipase_GDSL"/>
    <property type="match status" value="1"/>
</dbReference>
<dbReference type="EMBL" id="JAPEVG010000346">
    <property type="protein sequence ID" value="KAJ8468269.1"/>
    <property type="molecule type" value="Genomic_DNA"/>
</dbReference>
<proteinExistence type="predicted"/>
<dbReference type="AlphaFoldDB" id="A0AAD7TNA5"/>
<comment type="caution">
    <text evidence="2">The sequence shown here is derived from an EMBL/GenBank/DDBJ whole genome shotgun (WGS) entry which is preliminary data.</text>
</comment>
<keyword evidence="3" id="KW-1185">Reference proteome</keyword>
<evidence type="ECO:0000256" key="1">
    <source>
        <dbReference type="SAM" id="MobiDB-lite"/>
    </source>
</evidence>
<dbReference type="InterPro" id="IPR001087">
    <property type="entry name" value="GDSL"/>
</dbReference>
<dbReference type="GO" id="GO:0016788">
    <property type="term" value="F:hydrolase activity, acting on ester bonds"/>
    <property type="evidence" value="ECO:0007669"/>
    <property type="project" value="InterPro"/>
</dbReference>
<dbReference type="InterPro" id="IPR036514">
    <property type="entry name" value="SGNH_hydro_sf"/>
</dbReference>
<evidence type="ECO:0000313" key="2">
    <source>
        <dbReference type="EMBL" id="KAJ8468269.1"/>
    </source>
</evidence>
<sequence length="298" mass="32974">MDIIGRCTKSRSDSPPDQHRGGEEIPEDRPMKNRSETSPGRGLPTTSRYLIAASGGKHWHADHSLQRIVVLGDSYSKSSNGEKTWVDHFVQHLRDANQSPQIYNLAFPGATAQDDLAGQVSRLLALLTQEENDQPNVNSSLHPDRSTYFVFMGINDCGSNDIYDLESIVEAIDDAIHILYVKAGARNFVLIDVPPINRSPQATNAGMSEEIDERVKKWNELLRGQIAEFGTSSREATTFLFSSHQVLSDVMDNPDKYDLAEDDPETGGGGIWEDDLHLAAEVHGVLADCLLKALRVQH</sequence>
<dbReference type="Proteomes" id="UP001215151">
    <property type="component" value="Unassembled WGS sequence"/>
</dbReference>
<dbReference type="Gene3D" id="3.40.50.1110">
    <property type="entry name" value="SGNH hydrolase"/>
    <property type="match status" value="1"/>
</dbReference>
<evidence type="ECO:0000313" key="3">
    <source>
        <dbReference type="Proteomes" id="UP001215151"/>
    </source>
</evidence>
<protein>
    <recommendedName>
        <fullName evidence="4">Carbohydrate esterase family 16 protein</fullName>
    </recommendedName>
</protein>
<reference evidence="2" key="1">
    <citation type="submission" date="2022-11" db="EMBL/GenBank/DDBJ databases">
        <title>Genome Sequence of Cubamyces cubensis.</title>
        <authorList>
            <person name="Buettner E."/>
        </authorList>
    </citation>
    <scope>NUCLEOTIDE SEQUENCE</scope>
    <source>
        <strain evidence="2">MPL-01</strain>
    </source>
</reference>
<gene>
    <name evidence="2" type="ORF">ONZ51_g9752</name>
</gene>
<accession>A0AAD7TNA5</accession>
<organism evidence="2 3">
    <name type="scientific">Trametes cubensis</name>
    <dbReference type="NCBI Taxonomy" id="1111947"/>
    <lineage>
        <taxon>Eukaryota</taxon>
        <taxon>Fungi</taxon>
        <taxon>Dikarya</taxon>
        <taxon>Basidiomycota</taxon>
        <taxon>Agaricomycotina</taxon>
        <taxon>Agaricomycetes</taxon>
        <taxon>Polyporales</taxon>
        <taxon>Polyporaceae</taxon>
        <taxon>Trametes</taxon>
    </lineage>
</organism>
<feature type="region of interest" description="Disordered" evidence="1">
    <location>
        <begin position="1"/>
        <end position="46"/>
    </location>
</feature>
<feature type="compositionally biased region" description="Basic and acidic residues" evidence="1">
    <location>
        <begin position="10"/>
        <end position="35"/>
    </location>
</feature>
<evidence type="ECO:0008006" key="4">
    <source>
        <dbReference type="Google" id="ProtNLM"/>
    </source>
</evidence>
<dbReference type="SUPFAM" id="SSF52266">
    <property type="entry name" value="SGNH hydrolase"/>
    <property type="match status" value="1"/>
</dbReference>
<name>A0AAD7TNA5_9APHY</name>